<dbReference type="Pfam" id="PF02135">
    <property type="entry name" value="zf-TAZ"/>
    <property type="match status" value="1"/>
</dbReference>
<keyword evidence="2" id="KW-0863">Zinc-finger</keyword>
<dbReference type="InterPro" id="IPR035898">
    <property type="entry name" value="TAZ_dom_sf"/>
</dbReference>
<feature type="region of interest" description="Disordered" evidence="4">
    <location>
        <begin position="115"/>
        <end position="154"/>
    </location>
</feature>
<evidence type="ECO:0000256" key="1">
    <source>
        <dbReference type="ARBA" id="ARBA00022723"/>
    </source>
</evidence>
<gene>
    <name evidence="6" type="ORF">V7S43_005420</name>
</gene>
<evidence type="ECO:0000313" key="6">
    <source>
        <dbReference type="EMBL" id="KAL3670050.1"/>
    </source>
</evidence>
<dbReference type="InterPro" id="IPR000197">
    <property type="entry name" value="Znf_TAZ"/>
</dbReference>
<feature type="domain" description="TAZ-type" evidence="5">
    <location>
        <begin position="158"/>
        <end position="236"/>
    </location>
</feature>
<evidence type="ECO:0000313" key="7">
    <source>
        <dbReference type="Proteomes" id="UP001632037"/>
    </source>
</evidence>
<dbReference type="Gene3D" id="1.20.1020.10">
    <property type="entry name" value="TAZ domain"/>
    <property type="match status" value="1"/>
</dbReference>
<dbReference type="AlphaFoldDB" id="A0ABD3FSZ1"/>
<protein>
    <recommendedName>
        <fullName evidence="5">TAZ-type domain-containing protein</fullName>
    </recommendedName>
</protein>
<dbReference type="GO" id="GO:0008270">
    <property type="term" value="F:zinc ion binding"/>
    <property type="evidence" value="ECO:0007669"/>
    <property type="project" value="UniProtKB-KW"/>
</dbReference>
<name>A0ABD3FSZ1_9STRA</name>
<keyword evidence="3" id="KW-0862">Zinc</keyword>
<organism evidence="6 7">
    <name type="scientific">Phytophthora oleae</name>
    <dbReference type="NCBI Taxonomy" id="2107226"/>
    <lineage>
        <taxon>Eukaryota</taxon>
        <taxon>Sar</taxon>
        <taxon>Stramenopiles</taxon>
        <taxon>Oomycota</taxon>
        <taxon>Peronosporomycetes</taxon>
        <taxon>Peronosporales</taxon>
        <taxon>Peronosporaceae</taxon>
        <taxon>Phytophthora</taxon>
    </lineage>
</organism>
<keyword evidence="7" id="KW-1185">Reference proteome</keyword>
<dbReference type="SUPFAM" id="SSF57933">
    <property type="entry name" value="TAZ domain"/>
    <property type="match status" value="1"/>
</dbReference>
<dbReference type="Proteomes" id="UP001632037">
    <property type="component" value="Unassembled WGS sequence"/>
</dbReference>
<accession>A0ABD3FSZ1</accession>
<evidence type="ECO:0000256" key="4">
    <source>
        <dbReference type="SAM" id="MobiDB-lite"/>
    </source>
</evidence>
<feature type="region of interest" description="Disordered" evidence="4">
    <location>
        <begin position="24"/>
        <end position="69"/>
    </location>
</feature>
<proteinExistence type="predicted"/>
<evidence type="ECO:0000256" key="2">
    <source>
        <dbReference type="ARBA" id="ARBA00022771"/>
    </source>
</evidence>
<evidence type="ECO:0000256" key="3">
    <source>
        <dbReference type="ARBA" id="ARBA00022833"/>
    </source>
</evidence>
<dbReference type="EMBL" id="JBIMZQ010000008">
    <property type="protein sequence ID" value="KAL3670050.1"/>
    <property type="molecule type" value="Genomic_DNA"/>
</dbReference>
<evidence type="ECO:0000259" key="5">
    <source>
        <dbReference type="Pfam" id="PF02135"/>
    </source>
</evidence>
<reference evidence="6 7" key="1">
    <citation type="submission" date="2024-09" db="EMBL/GenBank/DDBJ databases">
        <title>Genome sequencing and assembly of Phytophthora oleae, isolate VK10A, causative agent of rot of olive drupes.</title>
        <authorList>
            <person name="Conti Taguali S."/>
            <person name="Riolo M."/>
            <person name="La Spada F."/>
            <person name="Cacciola S.O."/>
            <person name="Dionisio G."/>
        </authorList>
    </citation>
    <scope>NUCLEOTIDE SEQUENCE [LARGE SCALE GENOMIC DNA]</scope>
    <source>
        <strain evidence="6 7">VK10A</strain>
    </source>
</reference>
<sequence length="240" mass="25039">MSLPTNGGTDRDDFGSVAALSAHPFSTLSQPPPPSYSISRSQIVANRLSRKRSHSGDPHSSASVGESPPRVAFTAPQVAFASPSTYLGGTSTTVLTTGASRDVAAALPSIRCQAQAQPSAKRLRQDPLSPTSVGEVSDAKKMPPARTVASTPGPAQMQSMLRGLQHISTCSANGCSNPLCVSTRTFVDKVNTHRTSMAGKVNHDANRCGACKLWGKIVRVHATTCSATLACRIPGCSLQQ</sequence>
<keyword evidence="1" id="KW-0479">Metal-binding</keyword>
<comment type="caution">
    <text evidence="6">The sequence shown here is derived from an EMBL/GenBank/DDBJ whole genome shotgun (WGS) entry which is preliminary data.</text>
</comment>